<keyword evidence="1" id="KW-0805">Transcription regulation</keyword>
<dbReference type="PANTHER" id="PTHR43280">
    <property type="entry name" value="ARAC-FAMILY TRANSCRIPTIONAL REGULATOR"/>
    <property type="match status" value="1"/>
</dbReference>
<evidence type="ECO:0000256" key="2">
    <source>
        <dbReference type="ARBA" id="ARBA00023125"/>
    </source>
</evidence>
<dbReference type="Pfam" id="PF02311">
    <property type="entry name" value="AraC_binding"/>
    <property type="match status" value="1"/>
</dbReference>
<reference evidence="5 6" key="1">
    <citation type="journal article" date="2022" name="Int. J. Syst. Evol. Microbiol.">
        <title>Neobacillus kokaensis sp. nov., isolated from soil.</title>
        <authorList>
            <person name="Yuki K."/>
            <person name="Matsubara H."/>
            <person name="Yamaguchi S."/>
        </authorList>
    </citation>
    <scope>NUCLEOTIDE SEQUENCE [LARGE SCALE GENOMIC DNA]</scope>
    <source>
        <strain evidence="5 6">LOB 377</strain>
    </source>
</reference>
<evidence type="ECO:0000313" key="5">
    <source>
        <dbReference type="EMBL" id="GHH99833.1"/>
    </source>
</evidence>
<dbReference type="InterPro" id="IPR018062">
    <property type="entry name" value="HTH_AraC-typ_CS"/>
</dbReference>
<dbReference type="PROSITE" id="PS00041">
    <property type="entry name" value="HTH_ARAC_FAMILY_1"/>
    <property type="match status" value="1"/>
</dbReference>
<accession>A0ABQ3N4H4</accession>
<dbReference type="SUPFAM" id="SSF46689">
    <property type="entry name" value="Homeodomain-like"/>
    <property type="match status" value="2"/>
</dbReference>
<dbReference type="SUPFAM" id="SSF51215">
    <property type="entry name" value="Regulatory protein AraC"/>
    <property type="match status" value="1"/>
</dbReference>
<dbReference type="Gene3D" id="1.10.10.60">
    <property type="entry name" value="Homeodomain-like"/>
    <property type="match status" value="1"/>
</dbReference>
<protein>
    <submittedName>
        <fullName evidence="5">HTH-type transcriptional regulator YfiF</fullName>
    </submittedName>
</protein>
<dbReference type="InterPro" id="IPR014710">
    <property type="entry name" value="RmlC-like_jellyroll"/>
</dbReference>
<evidence type="ECO:0000256" key="3">
    <source>
        <dbReference type="ARBA" id="ARBA00023163"/>
    </source>
</evidence>
<dbReference type="Gene3D" id="2.60.120.10">
    <property type="entry name" value="Jelly Rolls"/>
    <property type="match status" value="1"/>
</dbReference>
<gene>
    <name evidence="5" type="primary">yfiF</name>
    <name evidence="5" type="ORF">AM1BK_33760</name>
</gene>
<sequence>MYNIHESETRLNQYAGLLRNQEVSFKVLHWGMETHLTYNPVHRHSFYEICYVMGGEGTYLDDGRLYSLQKGTLFCSKPMITHQIKSDEGLYLLWICFELDQENSTTEYIDYFLKLVQQGSTIVYNCESSPTVSLWKSLLIPENKQWTIPSDVLPSIAHALVLSFINVFLGRKDVDRPNIMKSNPIVSRAKQFIIDNLEKQITLEMLASYLNVSSRHLSRLFSEDDHESFVSFLRKERVKSAQNLLKTTNLPLKVIAEKTGFGSIHYFTRVFSMETGSPPGLFRNNHCREK</sequence>
<keyword evidence="6" id="KW-1185">Reference proteome</keyword>
<feature type="domain" description="HTH araC/xylS-type" evidence="4">
    <location>
        <begin position="187"/>
        <end position="285"/>
    </location>
</feature>
<keyword evidence="3" id="KW-0804">Transcription</keyword>
<evidence type="ECO:0000259" key="4">
    <source>
        <dbReference type="PROSITE" id="PS01124"/>
    </source>
</evidence>
<dbReference type="PROSITE" id="PS01124">
    <property type="entry name" value="HTH_ARAC_FAMILY_2"/>
    <property type="match status" value="1"/>
</dbReference>
<dbReference type="Proteomes" id="UP000637074">
    <property type="component" value="Unassembled WGS sequence"/>
</dbReference>
<comment type="caution">
    <text evidence="5">The sequence shown here is derived from an EMBL/GenBank/DDBJ whole genome shotgun (WGS) entry which is preliminary data.</text>
</comment>
<evidence type="ECO:0000256" key="1">
    <source>
        <dbReference type="ARBA" id="ARBA00023015"/>
    </source>
</evidence>
<keyword evidence="2" id="KW-0238">DNA-binding</keyword>
<evidence type="ECO:0000313" key="6">
    <source>
        <dbReference type="Proteomes" id="UP000637074"/>
    </source>
</evidence>
<dbReference type="InterPro" id="IPR018060">
    <property type="entry name" value="HTH_AraC"/>
</dbReference>
<dbReference type="InterPro" id="IPR009057">
    <property type="entry name" value="Homeodomain-like_sf"/>
</dbReference>
<dbReference type="PANTHER" id="PTHR43280:SF28">
    <property type="entry name" value="HTH-TYPE TRANSCRIPTIONAL ACTIVATOR RHAS"/>
    <property type="match status" value="1"/>
</dbReference>
<dbReference type="InterPro" id="IPR037923">
    <property type="entry name" value="HTH-like"/>
</dbReference>
<dbReference type="SMART" id="SM00342">
    <property type="entry name" value="HTH_ARAC"/>
    <property type="match status" value="1"/>
</dbReference>
<organism evidence="5 6">
    <name type="scientific">Neobacillus kokaensis</name>
    <dbReference type="NCBI Taxonomy" id="2759023"/>
    <lineage>
        <taxon>Bacteria</taxon>
        <taxon>Bacillati</taxon>
        <taxon>Bacillota</taxon>
        <taxon>Bacilli</taxon>
        <taxon>Bacillales</taxon>
        <taxon>Bacillaceae</taxon>
        <taxon>Neobacillus</taxon>
    </lineage>
</organism>
<dbReference type="InterPro" id="IPR003313">
    <property type="entry name" value="AraC-bd"/>
</dbReference>
<dbReference type="CDD" id="cd02208">
    <property type="entry name" value="cupin_RmlC-like"/>
    <property type="match status" value="1"/>
</dbReference>
<dbReference type="EMBL" id="BNDS01000015">
    <property type="protein sequence ID" value="GHH99833.1"/>
    <property type="molecule type" value="Genomic_DNA"/>
</dbReference>
<name>A0ABQ3N4H4_9BACI</name>
<dbReference type="Pfam" id="PF12833">
    <property type="entry name" value="HTH_18"/>
    <property type="match status" value="1"/>
</dbReference>
<dbReference type="RefSeq" id="WP_191274759.1">
    <property type="nucleotide sequence ID" value="NZ_BNDS01000015.1"/>
</dbReference>
<proteinExistence type="predicted"/>